<reference evidence="2" key="1">
    <citation type="journal article" date="2019" name="Int. J. Syst. Evol. Microbiol.">
        <title>The Global Catalogue of Microorganisms (GCM) 10K type strain sequencing project: providing services to taxonomists for standard genome sequencing and annotation.</title>
        <authorList>
            <consortium name="The Broad Institute Genomics Platform"/>
            <consortium name="The Broad Institute Genome Sequencing Center for Infectious Disease"/>
            <person name="Wu L."/>
            <person name="Ma J."/>
        </authorList>
    </citation>
    <scope>NUCLEOTIDE SEQUENCE [LARGE SCALE GENOMIC DNA]</scope>
    <source>
        <strain evidence="2">KCTC 62575</strain>
    </source>
</reference>
<evidence type="ECO:0000313" key="2">
    <source>
        <dbReference type="Proteomes" id="UP001595455"/>
    </source>
</evidence>
<protein>
    <submittedName>
        <fullName evidence="1">Pilus assembly protein PilX</fullName>
    </submittedName>
</protein>
<evidence type="ECO:0000313" key="1">
    <source>
        <dbReference type="EMBL" id="MFC2993949.1"/>
    </source>
</evidence>
<dbReference type="RefSeq" id="WP_171405059.1">
    <property type="nucleotide sequence ID" value="NZ_JBHRSF010000005.1"/>
</dbReference>
<accession>A0ABV7BB52</accession>
<name>A0ABV7BB52_9GAMM</name>
<gene>
    <name evidence="1" type="ORF">ACFODO_01430</name>
</gene>
<dbReference type="EMBL" id="JBHRSF010000005">
    <property type="protein sequence ID" value="MFC2993949.1"/>
    <property type="molecule type" value="Genomic_DNA"/>
</dbReference>
<organism evidence="1 2">
    <name type="scientific">Acinetobacter sichuanensis</name>
    <dbReference type="NCBI Taxonomy" id="2136183"/>
    <lineage>
        <taxon>Bacteria</taxon>
        <taxon>Pseudomonadati</taxon>
        <taxon>Pseudomonadota</taxon>
        <taxon>Gammaproteobacteria</taxon>
        <taxon>Moraxellales</taxon>
        <taxon>Moraxellaceae</taxon>
        <taxon>Acinetobacter</taxon>
    </lineage>
</organism>
<dbReference type="Proteomes" id="UP001595455">
    <property type="component" value="Unassembled WGS sequence"/>
</dbReference>
<keyword evidence="2" id="KW-1185">Reference proteome</keyword>
<comment type="caution">
    <text evidence="1">The sequence shown here is derived from an EMBL/GenBank/DDBJ whole genome shotgun (WGS) entry which is preliminary data.</text>
</comment>
<proteinExistence type="predicted"/>
<sequence>MMKQQRGATLIVVLFLLLAIVVLGTLAVRQSLVGLNIATNSQAQQLLLQNADAAFFNVEREDNIIQALSSSGMFGYISGATDKDKEMVFCYRGEESGFFDISRASLIYWKSGQQAPSNSEFGLDGYCNADESATNFFTSGRKAVMTQIAVKFSSISENDPFFGTQFGTDDQTVKFDRSKPVKVFAVSVMPTLTNASATDINKCFKNYMSEATVPEGTTVALNADSRRTVTECLADLNVPYTSHVTEYVIVQDFV</sequence>